<dbReference type="HOGENOM" id="CLU_803276_0_0_5"/>
<dbReference type="RefSeq" id="WP_006271921.1">
    <property type="nucleotide sequence ID" value="NZ_GL883077.1"/>
</dbReference>
<reference evidence="3" key="1">
    <citation type="submission" date="2011-03" db="EMBL/GenBank/DDBJ databases">
        <title>Draft genome sequence of Brevundimonas diminuta.</title>
        <authorList>
            <person name="Brown P.J.B."/>
            <person name="Buechlein A."/>
            <person name="Hemmerich C."/>
            <person name="Brun Y.V."/>
        </authorList>
    </citation>
    <scope>NUCLEOTIDE SEQUENCE [LARGE SCALE GENOMIC DNA]</scope>
    <source>
        <strain evidence="3">C19</strain>
    </source>
</reference>
<evidence type="ECO:0000256" key="1">
    <source>
        <dbReference type="SAM" id="SignalP"/>
    </source>
</evidence>
<dbReference type="AlphaFoldDB" id="F4QHK3"/>
<evidence type="ECO:0000313" key="2">
    <source>
        <dbReference type="EMBL" id="EGF92740.1"/>
    </source>
</evidence>
<evidence type="ECO:0000313" key="3">
    <source>
        <dbReference type="Proteomes" id="UP000006512"/>
    </source>
</evidence>
<organism evidence="2 3">
    <name type="scientific">Asticcacaulis biprosthecium C19</name>
    <dbReference type="NCBI Taxonomy" id="715226"/>
    <lineage>
        <taxon>Bacteria</taxon>
        <taxon>Pseudomonadati</taxon>
        <taxon>Pseudomonadota</taxon>
        <taxon>Alphaproteobacteria</taxon>
        <taxon>Caulobacterales</taxon>
        <taxon>Caulobacteraceae</taxon>
        <taxon>Asticcacaulis</taxon>
    </lineage>
</organism>
<protein>
    <submittedName>
        <fullName evidence="2">Uncharacterized protein</fullName>
    </submittedName>
</protein>
<feature type="signal peptide" evidence="1">
    <location>
        <begin position="1"/>
        <end position="21"/>
    </location>
</feature>
<name>F4QHK3_9CAUL</name>
<sequence length="345" mass="35864">MLLSRLILIVVLTSVALPVQAQSFRDEKFATAVGLVVATDALAAHCPEASQPGTASFQALKAWEARNQAEAIRRAATAAQARDGNRAYQQLQTAVDGKLSPLYAQGCTALATWVGSEPSHAAAHWQAPAAVAKPVAAPVAKASAAPVKGILGYGLIQTTGMGYGGMVTIKFVPVVLFSSGDILLDVKGLSDPAGHRAANPEDWSSWRKTTGAYEYRGASGQWRPILGNKVWTTLADTSGLHGRFKATGGGGNLAVGGTDAVFVETSYTFLPGGRIVRDGVAGASSSFGSASTVTGANSGRTGRYLIDGLTLKITYDNGAQESLILMTHPDDGGIIWLDGTAYTRD</sequence>
<proteinExistence type="predicted"/>
<accession>F4QHK3</accession>
<feature type="chain" id="PRO_5003320245" evidence="1">
    <location>
        <begin position="22"/>
        <end position="345"/>
    </location>
</feature>
<gene>
    <name evidence="2" type="ORF">ABI_11770</name>
</gene>
<keyword evidence="3" id="KW-1185">Reference proteome</keyword>
<dbReference type="EMBL" id="GL883077">
    <property type="protein sequence ID" value="EGF92740.1"/>
    <property type="molecule type" value="Genomic_DNA"/>
</dbReference>
<dbReference type="OrthoDB" id="7572916at2"/>
<dbReference type="Proteomes" id="UP000006512">
    <property type="component" value="Unassembled WGS sequence"/>
</dbReference>
<keyword evidence="1" id="KW-0732">Signal</keyword>